<dbReference type="eggNOG" id="KOG1042">
    <property type="taxonomic scope" value="Eukaryota"/>
</dbReference>
<dbReference type="SMART" id="SM00950">
    <property type="entry name" value="Piwi"/>
    <property type="match status" value="1"/>
</dbReference>
<dbReference type="GO" id="GO:0003676">
    <property type="term" value="F:nucleic acid binding"/>
    <property type="evidence" value="ECO:0007669"/>
    <property type="project" value="InterPro"/>
</dbReference>
<dbReference type="InterPro" id="IPR036397">
    <property type="entry name" value="RNaseH_sf"/>
</dbReference>
<dbReference type="PROSITE" id="PS50822">
    <property type="entry name" value="PIWI"/>
    <property type="match status" value="1"/>
</dbReference>
<reference evidence="3" key="1">
    <citation type="submission" date="2011-08" db="EMBL/GenBank/DDBJ databases">
        <authorList>
            <person name="Rombauts S."/>
        </authorList>
    </citation>
    <scope>NUCLEOTIDE SEQUENCE</scope>
    <source>
        <strain evidence="3">London</strain>
    </source>
</reference>
<dbReference type="EMBL" id="CAEY01000676">
    <property type="status" value="NOT_ANNOTATED_CDS"/>
    <property type="molecule type" value="Genomic_DNA"/>
</dbReference>
<protein>
    <recommendedName>
        <fullName evidence="1">Piwi domain-containing protein</fullName>
    </recommendedName>
</protein>
<evidence type="ECO:0000313" key="2">
    <source>
        <dbReference type="EnsemblMetazoa" id="tetur25g01380.1"/>
    </source>
</evidence>
<organism evidence="2 3">
    <name type="scientific">Tetranychus urticae</name>
    <name type="common">Two-spotted spider mite</name>
    <dbReference type="NCBI Taxonomy" id="32264"/>
    <lineage>
        <taxon>Eukaryota</taxon>
        <taxon>Metazoa</taxon>
        <taxon>Ecdysozoa</taxon>
        <taxon>Arthropoda</taxon>
        <taxon>Chelicerata</taxon>
        <taxon>Arachnida</taxon>
        <taxon>Acari</taxon>
        <taxon>Acariformes</taxon>
        <taxon>Trombidiformes</taxon>
        <taxon>Prostigmata</taxon>
        <taxon>Eleutherengona</taxon>
        <taxon>Raphignathae</taxon>
        <taxon>Tetranychoidea</taxon>
        <taxon>Tetranychidae</taxon>
        <taxon>Tetranychus</taxon>
    </lineage>
</organism>
<name>T1KX74_TETUR</name>
<dbReference type="Pfam" id="PF02171">
    <property type="entry name" value="Piwi"/>
    <property type="match status" value="1"/>
</dbReference>
<dbReference type="EnsemblMetazoa" id="tetur25g01380.1">
    <property type="protein sequence ID" value="tetur25g01380.1"/>
    <property type="gene ID" value="tetur25g01380"/>
</dbReference>
<dbReference type="InterPro" id="IPR012337">
    <property type="entry name" value="RNaseH-like_sf"/>
</dbReference>
<dbReference type="STRING" id="32264.T1KX74"/>
<dbReference type="Proteomes" id="UP000015104">
    <property type="component" value="Unassembled WGS sequence"/>
</dbReference>
<keyword evidence="3" id="KW-1185">Reference proteome</keyword>
<dbReference type="PANTHER" id="PTHR22891">
    <property type="entry name" value="EUKARYOTIC TRANSLATION INITIATION FACTOR 2C"/>
    <property type="match status" value="1"/>
</dbReference>
<evidence type="ECO:0000313" key="3">
    <source>
        <dbReference type="Proteomes" id="UP000015104"/>
    </source>
</evidence>
<feature type="domain" description="Piwi" evidence="1">
    <location>
        <begin position="124"/>
        <end position="173"/>
    </location>
</feature>
<evidence type="ECO:0000259" key="1">
    <source>
        <dbReference type="PROSITE" id="PS50822"/>
    </source>
</evidence>
<reference evidence="2" key="2">
    <citation type="submission" date="2015-06" db="UniProtKB">
        <authorList>
            <consortium name="EnsemblMetazoa"/>
        </authorList>
    </citation>
    <scope>IDENTIFICATION</scope>
</reference>
<dbReference type="HOGENOM" id="CLU_1263016_0_0_1"/>
<proteinExistence type="predicted"/>
<accession>T1KX74</accession>
<dbReference type="InterPro" id="IPR003165">
    <property type="entry name" value="Piwi"/>
</dbReference>
<dbReference type="SUPFAM" id="SSF53098">
    <property type="entry name" value="Ribonuclease H-like"/>
    <property type="match status" value="1"/>
</dbReference>
<sequence length="219" mass="24882">MKVNKWSYTFVDQCFQALFLLRTTLSISSSNPQSLKQQISIAKLVLQMSIKMGAQALTVHNPVIQCLLVSIHVDTAKRGRTIGAFVSSANAGSTSWFSQVSYHKTFEEMSSNFTADFKKNGRFPERIITYRDGVSEGQIGCIYETELTQILGLLGEHEDLEEAGIAFTIVNKRAYNPIAGTVIDSVVTRKQRYDFIVSLIFYLFFCRYSRKYKSDRKMH</sequence>
<dbReference type="Gene3D" id="3.30.420.10">
    <property type="entry name" value="Ribonuclease H-like superfamily/Ribonuclease H"/>
    <property type="match status" value="1"/>
</dbReference>
<dbReference type="AlphaFoldDB" id="T1KX74"/>